<dbReference type="SUPFAM" id="SSF69255">
    <property type="entry name" value="gp5 N-terminal domain-like"/>
    <property type="match status" value="1"/>
</dbReference>
<dbReference type="NCBIfam" id="TIGR03361">
    <property type="entry name" value="VI_Rhs_Vgr"/>
    <property type="match status" value="1"/>
</dbReference>
<dbReference type="SUPFAM" id="SSF69279">
    <property type="entry name" value="Phage tail proteins"/>
    <property type="match status" value="2"/>
</dbReference>
<dbReference type="Pfam" id="PF05954">
    <property type="entry name" value="Phage_GPD"/>
    <property type="match status" value="1"/>
</dbReference>
<dbReference type="Pfam" id="PF22178">
    <property type="entry name" value="Gp5_trimer_C"/>
    <property type="match status" value="1"/>
</dbReference>
<dbReference type="InterPro" id="IPR006533">
    <property type="entry name" value="T6SS_Vgr_RhsGE"/>
</dbReference>
<dbReference type="AlphaFoldDB" id="A0A4R3UMT7"/>
<dbReference type="InterPro" id="IPR037026">
    <property type="entry name" value="Vgr_OB-fold_dom_sf"/>
</dbReference>
<reference evidence="6 7" key="1">
    <citation type="submission" date="2019-03" db="EMBL/GenBank/DDBJ databases">
        <title>Genomic Encyclopedia of Type Strains, Phase IV (KMG-IV): sequencing the most valuable type-strain genomes for metagenomic binning, comparative biology and taxonomic classification.</title>
        <authorList>
            <person name="Goeker M."/>
        </authorList>
    </citation>
    <scope>NUCLEOTIDE SEQUENCE [LARGE SCALE GENOMIC DNA]</scope>
    <source>
        <strain evidence="6 7">DSM 100048</strain>
    </source>
</reference>
<evidence type="ECO:0000256" key="2">
    <source>
        <dbReference type="ARBA" id="ARBA00005558"/>
    </source>
</evidence>
<dbReference type="InterPro" id="IPR006531">
    <property type="entry name" value="Gp5/Vgr_OB"/>
</dbReference>
<dbReference type="OrthoDB" id="1907165at2"/>
<dbReference type="Gene3D" id="2.30.110.50">
    <property type="match status" value="1"/>
</dbReference>
<dbReference type="Proteomes" id="UP000294692">
    <property type="component" value="Unassembled WGS sequence"/>
</dbReference>
<dbReference type="PANTHER" id="PTHR32305">
    <property type="match status" value="1"/>
</dbReference>
<dbReference type="GO" id="GO:0005576">
    <property type="term" value="C:extracellular region"/>
    <property type="evidence" value="ECO:0007669"/>
    <property type="project" value="UniProtKB-SubCell"/>
</dbReference>
<dbReference type="NCBIfam" id="TIGR01646">
    <property type="entry name" value="vgr_GE"/>
    <property type="match status" value="1"/>
</dbReference>
<protein>
    <submittedName>
        <fullName evidence="6">Type VI secretion system secreted protein VgrG</fullName>
    </submittedName>
</protein>
<evidence type="ECO:0000256" key="3">
    <source>
        <dbReference type="ARBA" id="ARBA00022525"/>
    </source>
</evidence>
<dbReference type="Gene3D" id="3.55.50.10">
    <property type="entry name" value="Baseplate protein-like domains"/>
    <property type="match status" value="1"/>
</dbReference>
<comment type="similarity">
    <text evidence="2">Belongs to the VgrG protein family.</text>
</comment>
<dbReference type="SUPFAM" id="SSF69349">
    <property type="entry name" value="Phage fibre proteins"/>
    <property type="match status" value="2"/>
</dbReference>
<name>A0A4R3UMT7_9BURK</name>
<evidence type="ECO:0000313" key="7">
    <source>
        <dbReference type="Proteomes" id="UP000294692"/>
    </source>
</evidence>
<dbReference type="InterPro" id="IPR050708">
    <property type="entry name" value="T6SS_VgrG/RHS"/>
</dbReference>
<comment type="subcellular location">
    <subcellularLocation>
        <location evidence="1">Secreted</location>
    </subcellularLocation>
</comment>
<dbReference type="Gene3D" id="2.40.50.230">
    <property type="entry name" value="Gp5 N-terminal domain"/>
    <property type="match status" value="1"/>
</dbReference>
<gene>
    <name evidence="6" type="ORF">EV686_11327</name>
</gene>
<sequence>MNRIVTVKSAIQYPEVHFRSMTGEEALSSLFEFQVELLLPTHSLDLKQVLGQQLTLEIAQENLQARYLNGQVTRCSLVGRETATSRFYVYRATVRPWLWYLTQTTDSKIFQQKSVPEVLREVLSEYGFPFEVRLSGDYRKWEYCVQYQESDFSFVSRLMEHEGIYYWFDHQDGQHTLVISDGIGAHADSPFMPLIPYYGPDRAVLPQEQHISRWEPAEQITPGSFATVDYDFKKPAASLDARRSNPGQHAYGDLEVYEWLGGYTDPDQGEFYSRIRLESLQAQHVQVEGHSNVRGLAPGYLFTLRNHPRMSENQEYLVLGVAYRIEENGYASNPEAESRFELNFFVMPSSVPFRPLRTTPVPRTHGPQTARVVGKSGEQIWTDQFGRVKVQFHWDRYGQKNENSSCWVRVSSPWAGSGFGGVQLPRVNDEVIVDFIGGHPDRPIVIGRVYNGSNMPPWELPANATQSGFLSRSRDGDPSTANALMFEDRPGQERIWLHAEKDLQTEVEADENHNVDGNRTTVIGGDDTLTVHGKRTTTVHQLESETFLEGANRTVTGAVNETVNGDETRTFTGNIIETITGNVDETITGNLAQTTTGDVTRTITGPVVDTTTGTVDETITGNLTQTITGDVTRTITGPIVDTITGDVTETVTGATVSTLNGTLDKTITGAVTVNATASVTINTPSWTVNSGPTSFWQDSFAKGTPMRASVVGLSADAWGARLQGYGLNAQFGAVKLDFFALSNKTFGLKSEFSGSEVKAAAVATKTAGLNLINAIASIFP</sequence>
<dbReference type="RefSeq" id="WP_132478199.1">
    <property type="nucleotide sequence ID" value="NZ_JBHRVM010000001.1"/>
</dbReference>
<dbReference type="Pfam" id="PF04717">
    <property type="entry name" value="Phage_base_V"/>
    <property type="match status" value="1"/>
</dbReference>
<dbReference type="InterPro" id="IPR017847">
    <property type="entry name" value="T6SS_RhsGE_Vgr_subset"/>
</dbReference>
<keyword evidence="3" id="KW-0964">Secreted</keyword>
<evidence type="ECO:0000313" key="6">
    <source>
        <dbReference type="EMBL" id="TCU93006.1"/>
    </source>
</evidence>
<dbReference type="Gene3D" id="4.10.220.110">
    <property type="match status" value="1"/>
</dbReference>
<organism evidence="6 7">
    <name type="scientific">Paracandidimonas soli</name>
    <dbReference type="NCBI Taxonomy" id="1917182"/>
    <lineage>
        <taxon>Bacteria</taxon>
        <taxon>Pseudomonadati</taxon>
        <taxon>Pseudomonadota</taxon>
        <taxon>Betaproteobacteria</taxon>
        <taxon>Burkholderiales</taxon>
        <taxon>Alcaligenaceae</taxon>
        <taxon>Paracandidimonas</taxon>
    </lineage>
</organism>
<evidence type="ECO:0000259" key="4">
    <source>
        <dbReference type="Pfam" id="PF04717"/>
    </source>
</evidence>
<evidence type="ECO:0000256" key="1">
    <source>
        <dbReference type="ARBA" id="ARBA00004613"/>
    </source>
</evidence>
<dbReference type="EMBL" id="SMBX01000013">
    <property type="protein sequence ID" value="TCU93006.1"/>
    <property type="molecule type" value="Genomic_DNA"/>
</dbReference>
<dbReference type="PANTHER" id="PTHR32305:SF15">
    <property type="entry name" value="PROTEIN RHSA-RELATED"/>
    <property type="match status" value="1"/>
</dbReference>
<evidence type="ECO:0000259" key="5">
    <source>
        <dbReference type="Pfam" id="PF22178"/>
    </source>
</evidence>
<dbReference type="InterPro" id="IPR054030">
    <property type="entry name" value="Gp5_Vgr_C"/>
</dbReference>
<proteinExistence type="inferred from homology"/>
<accession>A0A4R3UMT7</accession>
<comment type="caution">
    <text evidence="6">The sequence shown here is derived from an EMBL/GenBank/DDBJ whole genome shotgun (WGS) entry which is preliminary data.</text>
</comment>
<feature type="domain" description="Gp5/Type VI secretion system Vgr C-terminal trimerisation" evidence="5">
    <location>
        <begin position="467"/>
        <end position="568"/>
    </location>
</feature>
<feature type="domain" description="Gp5/Type VI secretion system Vgr protein OB-fold" evidence="4">
    <location>
        <begin position="383"/>
        <end position="450"/>
    </location>
</feature>
<keyword evidence="7" id="KW-1185">Reference proteome</keyword>